<dbReference type="HAMAP" id="MF_01269">
    <property type="entry name" value="Shikimate_kinase_2"/>
    <property type="match status" value="1"/>
</dbReference>
<evidence type="ECO:0000256" key="8">
    <source>
        <dbReference type="ARBA" id="ARBA00022840"/>
    </source>
</evidence>
<feature type="binding site" evidence="12">
    <location>
        <position position="34"/>
    </location>
    <ligand>
        <name>substrate</name>
    </ligand>
</feature>
<dbReference type="GO" id="GO:0009073">
    <property type="term" value="P:aromatic amino acid family biosynthetic process"/>
    <property type="evidence" value="ECO:0007669"/>
    <property type="project" value="UniProtKB-KW"/>
</dbReference>
<dbReference type="GO" id="GO:0005829">
    <property type="term" value="C:cytosol"/>
    <property type="evidence" value="ECO:0007669"/>
    <property type="project" value="TreeGrafter"/>
</dbReference>
<dbReference type="UniPathway" id="UPA00053">
    <property type="reaction ID" value="UER00088"/>
</dbReference>
<evidence type="ECO:0000256" key="5">
    <source>
        <dbReference type="ARBA" id="ARBA00022723"/>
    </source>
</evidence>
<evidence type="ECO:0000256" key="7">
    <source>
        <dbReference type="ARBA" id="ARBA00022777"/>
    </source>
</evidence>
<dbReference type="SUPFAM" id="SSF52540">
    <property type="entry name" value="P-loop containing nucleoside triphosphate hydrolases"/>
    <property type="match status" value="1"/>
</dbReference>
<dbReference type="PRINTS" id="PR01100">
    <property type="entry name" value="SHIKIMTKNASE"/>
</dbReference>
<comment type="function">
    <text evidence="12">Catalyzes the specific phosphorylation of the 3-hydroxyl group of shikimic acid using ATP as a cosubstrate.</text>
</comment>
<dbReference type="Gene3D" id="3.40.50.300">
    <property type="entry name" value="P-loop containing nucleotide triphosphate hydrolases"/>
    <property type="match status" value="1"/>
</dbReference>
<dbReference type="NCBIfam" id="NF002988">
    <property type="entry name" value="PRK03731.1"/>
    <property type="match status" value="1"/>
</dbReference>
<dbReference type="GO" id="GO:0005524">
    <property type="term" value="F:ATP binding"/>
    <property type="evidence" value="ECO:0007669"/>
    <property type="project" value="UniProtKB-UniRule"/>
</dbReference>
<keyword evidence="2 12" id="KW-0963">Cytoplasm</keyword>
<evidence type="ECO:0000313" key="13">
    <source>
        <dbReference type="EMBL" id="KAA8996172.1"/>
    </source>
</evidence>
<dbReference type="PROSITE" id="PS01128">
    <property type="entry name" value="SHIKIMATE_KINASE"/>
    <property type="match status" value="1"/>
</dbReference>
<dbReference type="Pfam" id="PF01202">
    <property type="entry name" value="SKI"/>
    <property type="match status" value="1"/>
</dbReference>
<keyword evidence="5 12" id="KW-0479">Metal-binding</keyword>
<dbReference type="InterPro" id="IPR027417">
    <property type="entry name" value="P-loop_NTPase"/>
</dbReference>
<keyword evidence="9 12" id="KW-0460">Magnesium</keyword>
<keyword evidence="14" id="KW-1185">Reference proteome</keyword>
<keyword evidence="7 12" id="KW-0418">Kinase</keyword>
<comment type="caution">
    <text evidence="13">The sequence shown here is derived from an EMBL/GenBank/DDBJ whole genome shotgun (WGS) entry which is preliminary data.</text>
</comment>
<comment type="cofactor">
    <cofactor evidence="12">
        <name>Mg(2+)</name>
        <dbReference type="ChEBI" id="CHEBI:18420"/>
    </cofactor>
    <text evidence="12">Binds 1 Mg(2+) ion per subunit.</text>
</comment>
<dbReference type="Proteomes" id="UP000335415">
    <property type="component" value="Unassembled WGS sequence"/>
</dbReference>
<comment type="similarity">
    <text evidence="12">Belongs to the shikimate kinase family. AroL subfamily.</text>
</comment>
<feature type="binding site" evidence="12">
    <location>
        <position position="32"/>
    </location>
    <ligand>
        <name>Mg(2+)</name>
        <dbReference type="ChEBI" id="CHEBI:18420"/>
    </ligand>
</feature>
<comment type="domain">
    <text evidence="12">The LID domain closes over the active site upon ATP binding.</text>
</comment>
<sequence>MTQPIFMVGARGCGKSTIGYSLAQLLEYDFVDTDHFMQQSCQKTVAEIVVEEGWQGFRQRESEALREVTHKQKVIATGGGMVLAEENRRFMQENGWVIYLHAPASVLAQRLMVSPQADQRPTLTGRPIAEEMVDVLAAREALYRSVAHHILDATRSPAQVAREVVRAMEAAGLMASPVSQGQI</sequence>
<dbReference type="InterPro" id="IPR023000">
    <property type="entry name" value="Shikimate_kinase_CS"/>
</dbReference>
<dbReference type="EC" id="2.7.1.71" evidence="12"/>
<keyword evidence="4 12" id="KW-0808">Transferase</keyword>
<dbReference type="GO" id="GO:0000287">
    <property type="term" value="F:magnesium ion binding"/>
    <property type="evidence" value="ECO:0007669"/>
    <property type="project" value="UniProtKB-UniRule"/>
</dbReference>
<evidence type="ECO:0000256" key="10">
    <source>
        <dbReference type="ARBA" id="ARBA00023141"/>
    </source>
</evidence>
<evidence type="ECO:0000256" key="3">
    <source>
        <dbReference type="ARBA" id="ARBA00022605"/>
    </source>
</evidence>
<dbReference type="OrthoDB" id="9800332at2"/>
<evidence type="ECO:0000256" key="6">
    <source>
        <dbReference type="ARBA" id="ARBA00022741"/>
    </source>
</evidence>
<evidence type="ECO:0000256" key="2">
    <source>
        <dbReference type="ARBA" id="ARBA00022490"/>
    </source>
</evidence>
<evidence type="ECO:0000256" key="11">
    <source>
        <dbReference type="ARBA" id="ARBA00048567"/>
    </source>
</evidence>
<dbReference type="RefSeq" id="WP_150437251.1">
    <property type="nucleotide sequence ID" value="NZ_VYKJ01000015.1"/>
</dbReference>
<protein>
    <recommendedName>
        <fullName evidence="12">Shikimate kinase 2</fullName>
        <shortName evidence="12">SK 2</shortName>
        <ecNumber evidence="12">2.7.1.71</ecNumber>
    </recommendedName>
</protein>
<evidence type="ECO:0000313" key="14">
    <source>
        <dbReference type="Proteomes" id="UP000335415"/>
    </source>
</evidence>
<evidence type="ECO:0000256" key="4">
    <source>
        <dbReference type="ARBA" id="ARBA00022679"/>
    </source>
</evidence>
<comment type="caution">
    <text evidence="12">Lacks conserved residue(s) required for the propagation of feature annotation.</text>
</comment>
<comment type="subcellular location">
    <subcellularLocation>
        <location evidence="12">Cytoplasm</location>
    </subcellularLocation>
</comment>
<dbReference type="InterPro" id="IPR031322">
    <property type="entry name" value="Shikimate/glucono_kinase"/>
</dbReference>
<dbReference type="EMBL" id="VYKJ01000015">
    <property type="protein sequence ID" value="KAA8996172.1"/>
    <property type="molecule type" value="Genomic_DNA"/>
</dbReference>
<dbReference type="CDD" id="cd00464">
    <property type="entry name" value="SK"/>
    <property type="match status" value="1"/>
</dbReference>
<dbReference type="PANTHER" id="PTHR21087">
    <property type="entry name" value="SHIKIMATE KINASE"/>
    <property type="match status" value="1"/>
</dbReference>
<keyword evidence="3 12" id="KW-0028">Amino-acid biosynthesis</keyword>
<keyword evidence="10 12" id="KW-0057">Aromatic amino acid biosynthesis</keyword>
<dbReference type="GO" id="GO:0008652">
    <property type="term" value="P:amino acid biosynthetic process"/>
    <property type="evidence" value="ECO:0007669"/>
    <property type="project" value="UniProtKB-KW"/>
</dbReference>
<comment type="subunit">
    <text evidence="12">Monomer.</text>
</comment>
<dbReference type="AlphaFoldDB" id="A0A5J5FTA6"/>
<dbReference type="PANTHER" id="PTHR21087:SF21">
    <property type="entry name" value="SHIKIMATE KINASE 2"/>
    <property type="match status" value="1"/>
</dbReference>
<feature type="binding site" evidence="12">
    <location>
        <position position="120"/>
    </location>
    <ligand>
        <name>ATP</name>
        <dbReference type="ChEBI" id="CHEBI:30616"/>
    </ligand>
</feature>
<comment type="pathway">
    <text evidence="1 12">Metabolic intermediate biosynthesis; chorismate biosynthesis; chorismate from D-erythrose 4-phosphate and phosphoenolpyruvate: step 5/7.</text>
</comment>
<dbReference type="InterPro" id="IPR000623">
    <property type="entry name" value="Shikimate_kinase/TSH1"/>
</dbReference>
<dbReference type="GO" id="GO:0009423">
    <property type="term" value="P:chorismate biosynthetic process"/>
    <property type="evidence" value="ECO:0007669"/>
    <property type="project" value="UniProtKB-UniRule"/>
</dbReference>
<evidence type="ECO:0000256" key="1">
    <source>
        <dbReference type="ARBA" id="ARBA00004842"/>
    </source>
</evidence>
<feature type="binding site" evidence="12">
    <location>
        <position position="58"/>
    </location>
    <ligand>
        <name>substrate</name>
    </ligand>
</feature>
<dbReference type="HAMAP" id="MF_00109">
    <property type="entry name" value="Shikimate_kinase"/>
    <property type="match status" value="1"/>
</dbReference>
<reference evidence="13 14" key="1">
    <citation type="submission" date="2019-09" db="EMBL/GenBank/DDBJ databases">
        <authorList>
            <person name="Li Y."/>
        </authorList>
    </citation>
    <scope>NUCLEOTIDE SEQUENCE [LARGE SCALE GENOMIC DNA]</scope>
    <source>
        <strain evidence="13 14">L3-3HA</strain>
    </source>
</reference>
<comment type="catalytic activity">
    <reaction evidence="11 12">
        <text>shikimate + ATP = 3-phosphoshikimate + ADP + H(+)</text>
        <dbReference type="Rhea" id="RHEA:13121"/>
        <dbReference type="ChEBI" id="CHEBI:15378"/>
        <dbReference type="ChEBI" id="CHEBI:30616"/>
        <dbReference type="ChEBI" id="CHEBI:36208"/>
        <dbReference type="ChEBI" id="CHEBI:145989"/>
        <dbReference type="ChEBI" id="CHEBI:456216"/>
        <dbReference type="EC" id="2.7.1.71"/>
    </reaction>
</comment>
<feature type="region of interest" description="LID domain" evidence="12">
    <location>
        <begin position="112"/>
        <end position="126"/>
    </location>
</feature>
<dbReference type="InterPro" id="IPR027544">
    <property type="entry name" value="Shikimate_kinase_2"/>
</dbReference>
<keyword evidence="6 12" id="KW-0547">Nucleotide-binding</keyword>
<keyword evidence="8 12" id="KW-0067">ATP-binding</keyword>
<accession>A0A5J5FTA6</accession>
<organism evidence="13 14">
    <name type="scientific">Affinibrenneria salicis</name>
    <dbReference type="NCBI Taxonomy" id="2590031"/>
    <lineage>
        <taxon>Bacteria</taxon>
        <taxon>Pseudomonadati</taxon>
        <taxon>Pseudomonadota</taxon>
        <taxon>Gammaproteobacteria</taxon>
        <taxon>Enterobacterales</taxon>
        <taxon>Pectobacteriaceae</taxon>
        <taxon>Affinibrenneria</taxon>
    </lineage>
</organism>
<gene>
    <name evidence="12 13" type="primary">aroL</name>
    <name evidence="13" type="ORF">FJU30_22690</name>
</gene>
<feature type="binding site" evidence="12">
    <location>
        <position position="139"/>
    </location>
    <ligand>
        <name>substrate</name>
    </ligand>
</feature>
<evidence type="ECO:0000256" key="12">
    <source>
        <dbReference type="HAMAP-Rule" id="MF_01269"/>
    </source>
</evidence>
<proteinExistence type="inferred from homology"/>
<dbReference type="GO" id="GO:0004765">
    <property type="term" value="F:shikimate kinase activity"/>
    <property type="evidence" value="ECO:0007669"/>
    <property type="project" value="UniProtKB-UniRule"/>
</dbReference>
<evidence type="ECO:0000256" key="9">
    <source>
        <dbReference type="ARBA" id="ARBA00022842"/>
    </source>
</evidence>
<name>A0A5J5FTA6_9GAMM</name>
<feature type="binding site" evidence="12">
    <location>
        <position position="79"/>
    </location>
    <ligand>
        <name>substrate</name>
    </ligand>
</feature>